<dbReference type="AlphaFoldDB" id="A0A0V0R7I8"/>
<comment type="caution">
    <text evidence="2">The sequence shown here is derived from an EMBL/GenBank/DDBJ whole genome shotgun (WGS) entry which is preliminary data.</text>
</comment>
<evidence type="ECO:0000256" key="1">
    <source>
        <dbReference type="SAM" id="MobiDB-lite"/>
    </source>
</evidence>
<sequence length="438" mass="50792">MGADQSNTNDQQHQQQQHQQDQLPCIPEESQSYSMDSQINRGNKNFGSKNKDQRTKMAQNNPKASNSTKLITNSFQQSNNSNQSNKMSVQTEDSVANGKRKRNIGEFSNQQMSNEDSYDQNQGLQNQNNNQNYKYNQNQQFTQIQQQPQQQMKTQMQQQQQYQQLQNYQNQMKNQSQKGVNQNQVNGQNLGCSAEIEIRKKVKKNDQTSINLKLYFSKDFSNIQLNIPNKWGDQSGSLLSSIELLGSQSLKNYEKSEIIQQIVLSNQKNSKNPNMSQYERDISEKNNFKLEKVSQMLSSFPEKLVKVKKVFTNQADDKSNKICTILKLSASADVARLLKEECQKVVKIQKSDNMNNQANNRFKSYFQEKYLKKKAENEKNQGKSNDKITKEGYGQAFMGEVIDDEEDEEEQQQNQQNQQNLQQQAQFQLQQWFIKQLG</sequence>
<feature type="compositionally biased region" description="Polar residues" evidence="1">
    <location>
        <begin position="56"/>
        <end position="72"/>
    </location>
</feature>
<reference evidence="2 3" key="1">
    <citation type="journal article" date="2015" name="Sci. Rep.">
        <title>Genome of the facultative scuticociliatosis pathogen Pseudocohnilembus persalinus provides insight into its virulence through horizontal gene transfer.</title>
        <authorList>
            <person name="Xiong J."/>
            <person name="Wang G."/>
            <person name="Cheng J."/>
            <person name="Tian M."/>
            <person name="Pan X."/>
            <person name="Warren A."/>
            <person name="Jiang C."/>
            <person name="Yuan D."/>
            <person name="Miao W."/>
        </authorList>
    </citation>
    <scope>NUCLEOTIDE SEQUENCE [LARGE SCALE GENOMIC DNA]</scope>
    <source>
        <strain evidence="2">36N120E</strain>
    </source>
</reference>
<feature type="compositionally biased region" description="Polar residues" evidence="1">
    <location>
        <begin position="29"/>
        <end position="48"/>
    </location>
</feature>
<accession>A0A0V0R7I8</accession>
<feature type="compositionally biased region" description="Acidic residues" evidence="1">
    <location>
        <begin position="401"/>
        <end position="411"/>
    </location>
</feature>
<feature type="region of interest" description="Disordered" evidence="1">
    <location>
        <begin position="1"/>
        <end position="131"/>
    </location>
</feature>
<dbReference type="EMBL" id="LDAU01000027">
    <property type="protein sequence ID" value="KRX10452.1"/>
    <property type="molecule type" value="Genomic_DNA"/>
</dbReference>
<feature type="compositionally biased region" description="Low complexity" evidence="1">
    <location>
        <begin position="120"/>
        <end position="131"/>
    </location>
</feature>
<feature type="region of interest" description="Disordered" evidence="1">
    <location>
        <begin position="399"/>
        <end position="421"/>
    </location>
</feature>
<feature type="compositionally biased region" description="Polar residues" evidence="1">
    <location>
        <begin position="106"/>
        <end position="115"/>
    </location>
</feature>
<feature type="compositionally biased region" description="Low complexity" evidence="1">
    <location>
        <begin position="10"/>
        <end position="22"/>
    </location>
</feature>
<dbReference type="OMA" id="FAFKIIN"/>
<protein>
    <submittedName>
        <fullName evidence="2">Uncharacterized protein</fullName>
    </submittedName>
</protein>
<dbReference type="Proteomes" id="UP000054937">
    <property type="component" value="Unassembled WGS sequence"/>
</dbReference>
<proteinExistence type="predicted"/>
<evidence type="ECO:0000313" key="2">
    <source>
        <dbReference type="EMBL" id="KRX10452.1"/>
    </source>
</evidence>
<evidence type="ECO:0000313" key="3">
    <source>
        <dbReference type="Proteomes" id="UP000054937"/>
    </source>
</evidence>
<feature type="compositionally biased region" description="Low complexity" evidence="1">
    <location>
        <begin position="73"/>
        <end position="85"/>
    </location>
</feature>
<name>A0A0V0R7I8_PSEPJ</name>
<organism evidence="2 3">
    <name type="scientific">Pseudocohnilembus persalinus</name>
    <name type="common">Ciliate</name>
    <dbReference type="NCBI Taxonomy" id="266149"/>
    <lineage>
        <taxon>Eukaryota</taxon>
        <taxon>Sar</taxon>
        <taxon>Alveolata</taxon>
        <taxon>Ciliophora</taxon>
        <taxon>Intramacronucleata</taxon>
        <taxon>Oligohymenophorea</taxon>
        <taxon>Scuticociliatia</taxon>
        <taxon>Philasterida</taxon>
        <taxon>Pseudocohnilembidae</taxon>
        <taxon>Pseudocohnilembus</taxon>
    </lineage>
</organism>
<dbReference type="InParanoid" id="A0A0V0R7I8"/>
<feature type="compositionally biased region" description="Low complexity" evidence="1">
    <location>
        <begin position="412"/>
        <end position="421"/>
    </location>
</feature>
<keyword evidence="3" id="KW-1185">Reference proteome</keyword>
<gene>
    <name evidence="2" type="ORF">PPERSA_08754</name>
</gene>